<evidence type="ECO:0000313" key="2">
    <source>
        <dbReference type="Proteomes" id="UP000299084"/>
    </source>
</evidence>
<dbReference type="Proteomes" id="UP000299084">
    <property type="component" value="Unassembled WGS sequence"/>
</dbReference>
<evidence type="ECO:0000313" key="1">
    <source>
        <dbReference type="EMBL" id="KAB1263635.1"/>
    </source>
</evidence>
<gene>
    <name evidence="1" type="ORF">Cadr_000024088</name>
</gene>
<dbReference type="EMBL" id="JWIN03000018">
    <property type="protein sequence ID" value="KAB1263635.1"/>
    <property type="molecule type" value="Genomic_DNA"/>
</dbReference>
<reference evidence="1 2" key="1">
    <citation type="journal article" date="2019" name="Mol. Ecol. Resour.">
        <title>Improving Illumina assemblies with Hi-C and long reads: an example with the North African dromedary.</title>
        <authorList>
            <person name="Elbers J.P."/>
            <person name="Rogers M.F."/>
            <person name="Perelman P.L."/>
            <person name="Proskuryakova A.A."/>
            <person name="Serdyukova N.A."/>
            <person name="Johnson W.E."/>
            <person name="Horin P."/>
            <person name="Corander J."/>
            <person name="Murphy D."/>
            <person name="Burger P.A."/>
        </authorList>
    </citation>
    <scope>NUCLEOTIDE SEQUENCE [LARGE SCALE GENOMIC DNA]</scope>
    <source>
        <strain evidence="1">Drom800</strain>
        <tissue evidence="1">Blood</tissue>
    </source>
</reference>
<name>A0A5N4CXS2_CAMDR</name>
<dbReference type="AlphaFoldDB" id="A0A5N4CXS2"/>
<protein>
    <submittedName>
        <fullName evidence="1">Uncharacterized protein</fullName>
    </submittedName>
</protein>
<comment type="caution">
    <text evidence="1">The sequence shown here is derived from an EMBL/GenBank/DDBJ whole genome shotgun (WGS) entry which is preliminary data.</text>
</comment>
<organism evidence="1 2">
    <name type="scientific">Camelus dromedarius</name>
    <name type="common">Dromedary</name>
    <name type="synonym">Arabian camel</name>
    <dbReference type="NCBI Taxonomy" id="9838"/>
    <lineage>
        <taxon>Eukaryota</taxon>
        <taxon>Metazoa</taxon>
        <taxon>Chordata</taxon>
        <taxon>Craniata</taxon>
        <taxon>Vertebrata</taxon>
        <taxon>Euteleostomi</taxon>
        <taxon>Mammalia</taxon>
        <taxon>Eutheria</taxon>
        <taxon>Laurasiatheria</taxon>
        <taxon>Artiodactyla</taxon>
        <taxon>Tylopoda</taxon>
        <taxon>Camelidae</taxon>
        <taxon>Camelus</taxon>
    </lineage>
</organism>
<proteinExistence type="predicted"/>
<keyword evidence="2" id="KW-1185">Reference proteome</keyword>
<accession>A0A5N4CXS2</accession>
<sequence length="114" mass="12503">MFIAALFTIAITRKQPKCPPTDDWPGRVHQSLVISAIIGLGAPSPLQDWGQHPRSCPRHGSLWRVTLSCPEVALGVDDWEDYPPSESRESPKTLSSCWGRCFEGQASQAHPGVP</sequence>